<accession>A0A4U8UNF8</accession>
<evidence type="ECO:0000313" key="2">
    <source>
        <dbReference type="Proteomes" id="UP000298663"/>
    </source>
</evidence>
<dbReference type="EMBL" id="CM016762">
    <property type="protein sequence ID" value="TMS33607.1"/>
    <property type="molecule type" value="Genomic_DNA"/>
</dbReference>
<dbReference type="Proteomes" id="UP000298663">
    <property type="component" value="Chromosome X"/>
</dbReference>
<dbReference type="AlphaFoldDB" id="A0A4U8UNF8"/>
<dbReference type="EMBL" id="AZBU02000001">
    <property type="protein sequence ID" value="TMS33607.1"/>
    <property type="molecule type" value="Genomic_DNA"/>
</dbReference>
<reference evidence="1 2" key="1">
    <citation type="journal article" date="2015" name="Genome Biol.">
        <title>Comparative genomics of Steinernema reveals deeply conserved gene regulatory networks.</title>
        <authorList>
            <person name="Dillman A.R."/>
            <person name="Macchietto M."/>
            <person name="Porter C.F."/>
            <person name="Rogers A."/>
            <person name="Williams B."/>
            <person name="Antoshechkin I."/>
            <person name="Lee M.M."/>
            <person name="Goodwin Z."/>
            <person name="Lu X."/>
            <person name="Lewis E.E."/>
            <person name="Goodrich-Blair H."/>
            <person name="Stock S.P."/>
            <person name="Adams B.J."/>
            <person name="Sternberg P.W."/>
            <person name="Mortazavi A."/>
        </authorList>
    </citation>
    <scope>NUCLEOTIDE SEQUENCE [LARGE SCALE GENOMIC DNA]</scope>
    <source>
        <strain evidence="1 2">ALL</strain>
    </source>
</reference>
<gene>
    <name evidence="1" type="ORF">L596_001329</name>
</gene>
<keyword evidence="2" id="KW-1185">Reference proteome</keyword>
<reference evidence="1 2" key="2">
    <citation type="journal article" date="2019" name="G3 (Bethesda)">
        <title>Hybrid Assembly of the Genome of the Entomopathogenic Nematode Steinernema carpocapsae Identifies the X-Chromosome.</title>
        <authorList>
            <person name="Serra L."/>
            <person name="Macchietto M."/>
            <person name="Macias-Munoz A."/>
            <person name="McGill C.J."/>
            <person name="Rodriguez I.M."/>
            <person name="Rodriguez B."/>
            <person name="Murad R."/>
            <person name="Mortazavi A."/>
        </authorList>
    </citation>
    <scope>NUCLEOTIDE SEQUENCE [LARGE SCALE GENOMIC DNA]</scope>
    <source>
        <strain evidence="1 2">ALL</strain>
    </source>
</reference>
<proteinExistence type="predicted"/>
<organism evidence="1 2">
    <name type="scientific">Steinernema carpocapsae</name>
    <name type="common">Entomopathogenic nematode</name>
    <dbReference type="NCBI Taxonomy" id="34508"/>
    <lineage>
        <taxon>Eukaryota</taxon>
        <taxon>Metazoa</taxon>
        <taxon>Ecdysozoa</taxon>
        <taxon>Nematoda</taxon>
        <taxon>Chromadorea</taxon>
        <taxon>Rhabditida</taxon>
        <taxon>Tylenchina</taxon>
        <taxon>Panagrolaimomorpha</taxon>
        <taxon>Strongyloidoidea</taxon>
        <taxon>Steinernematidae</taxon>
        <taxon>Steinernema</taxon>
    </lineage>
</organism>
<protein>
    <submittedName>
        <fullName evidence="1">Uncharacterized protein</fullName>
    </submittedName>
</protein>
<evidence type="ECO:0000313" key="1">
    <source>
        <dbReference type="EMBL" id="TMS33607.1"/>
    </source>
</evidence>
<name>A0A4U8UNF8_STECR</name>
<comment type="caution">
    <text evidence="1">The sequence shown here is derived from an EMBL/GenBank/DDBJ whole genome shotgun (WGS) entry which is preliminary data.</text>
</comment>
<sequence length="67" mass="7510">MYELMLRPDIAESFTACRASLVCCLMPLFSNPSFEASRSQEADKPLMKSPIAAIPKWFLNCLKSNPV</sequence>